<gene>
    <name evidence="1" type="ORF">SDC9_11933</name>
</gene>
<proteinExistence type="predicted"/>
<dbReference type="AlphaFoldDB" id="A0A644THC0"/>
<comment type="caution">
    <text evidence="1">The sequence shown here is derived from an EMBL/GenBank/DDBJ whole genome shotgun (WGS) entry which is preliminary data.</text>
</comment>
<sequence length="106" mass="12665">MKKGEAKIEFFSNLEYFKKEYERGLVVSKFLYNKAVLEKDIKMTYVQFNKYFNETFNNKNIIPQDIKINNQEKEIKNEPIKAKVTTRENQVFSAMYGKNFNSDDIL</sequence>
<reference evidence="1" key="1">
    <citation type="submission" date="2019-08" db="EMBL/GenBank/DDBJ databases">
        <authorList>
            <person name="Kucharzyk K."/>
            <person name="Murdoch R.W."/>
            <person name="Higgins S."/>
            <person name="Loffler F."/>
        </authorList>
    </citation>
    <scope>NUCLEOTIDE SEQUENCE</scope>
</reference>
<accession>A0A644THC0</accession>
<evidence type="ECO:0000313" key="1">
    <source>
        <dbReference type="EMBL" id="MPL66264.1"/>
    </source>
</evidence>
<organism evidence="1">
    <name type="scientific">bioreactor metagenome</name>
    <dbReference type="NCBI Taxonomy" id="1076179"/>
    <lineage>
        <taxon>unclassified sequences</taxon>
        <taxon>metagenomes</taxon>
        <taxon>ecological metagenomes</taxon>
    </lineage>
</organism>
<name>A0A644THC0_9ZZZZ</name>
<dbReference type="EMBL" id="VSSQ01000031">
    <property type="protein sequence ID" value="MPL66264.1"/>
    <property type="molecule type" value="Genomic_DNA"/>
</dbReference>
<protein>
    <submittedName>
        <fullName evidence="1">Uncharacterized protein</fullName>
    </submittedName>
</protein>